<dbReference type="AlphaFoldDB" id="J9GUG2"/>
<evidence type="ECO:0000313" key="3">
    <source>
        <dbReference type="EMBL" id="EJX06443.1"/>
    </source>
</evidence>
<organism evidence="3">
    <name type="scientific">gut metagenome</name>
    <dbReference type="NCBI Taxonomy" id="749906"/>
    <lineage>
        <taxon>unclassified sequences</taxon>
        <taxon>metagenomes</taxon>
        <taxon>organismal metagenomes</taxon>
    </lineage>
</organism>
<dbReference type="PROSITE" id="PS51257">
    <property type="entry name" value="PROKAR_LIPOPROTEIN"/>
    <property type="match status" value="1"/>
</dbReference>
<keyword evidence="1" id="KW-0732">Signal</keyword>
<dbReference type="EMBL" id="AMCI01001160">
    <property type="protein sequence ID" value="EJX06443.1"/>
    <property type="molecule type" value="Genomic_DNA"/>
</dbReference>
<comment type="caution">
    <text evidence="3">The sequence shown here is derived from an EMBL/GenBank/DDBJ whole genome shotgun (WGS) entry which is preliminary data.</text>
</comment>
<name>J9GUG2_9ZZZZ</name>
<dbReference type="PANTHER" id="PTHR30570:SF1">
    <property type="entry name" value="PHOSPHATE-BINDING PROTEIN PSTS"/>
    <property type="match status" value="1"/>
</dbReference>
<dbReference type="InterPro" id="IPR024370">
    <property type="entry name" value="PBP_domain"/>
</dbReference>
<proteinExistence type="predicted"/>
<evidence type="ECO:0000259" key="2">
    <source>
        <dbReference type="Pfam" id="PF12849"/>
    </source>
</evidence>
<accession>J9GUG2</accession>
<sequence length="316" mass="34927">MNKSASILFVLVSLLFASCNGGKKANGNWMKEYEVKLAIDETFKPIMENLVETFGKANVEADMKPVYVSEDSAIRLLVNDSVRMCIATRKLTDNEKTIVRGHTLSANQALIATGAIALVVNKANTDSLITLDEIKGIVTGRITRWEQLSHSKRKGELKLVFDHSGSSTVRFMQDSLCAGEPIKGNVYASECGTNESVLDMIKSNPELIGVIGTNWVKGDAASPLSDFSGLDFHVMRVSRYSGENAKFVRPYQYYIATGDYPLLRSVYIIHTDPRSQSLVRNFYFFAKGQKGQTIICNNSQLLPITPVQVKAVNVNE</sequence>
<protein>
    <submittedName>
        <fullName evidence="3">Phosphate ABC transporter, phosphate-binding component</fullName>
    </submittedName>
</protein>
<evidence type="ECO:0000256" key="1">
    <source>
        <dbReference type="ARBA" id="ARBA00022729"/>
    </source>
</evidence>
<reference evidence="3" key="1">
    <citation type="journal article" date="2012" name="PLoS ONE">
        <title>Gene sets for utilization of primary and secondary nutrition supplies in the distal gut of endangered iberian lynx.</title>
        <authorList>
            <person name="Alcaide M."/>
            <person name="Messina E."/>
            <person name="Richter M."/>
            <person name="Bargiela R."/>
            <person name="Peplies J."/>
            <person name="Huws S.A."/>
            <person name="Newbold C.J."/>
            <person name="Golyshin P.N."/>
            <person name="Simon M.A."/>
            <person name="Lopez G."/>
            <person name="Yakimov M.M."/>
            <person name="Ferrer M."/>
        </authorList>
    </citation>
    <scope>NUCLEOTIDE SEQUENCE</scope>
</reference>
<dbReference type="InterPro" id="IPR050811">
    <property type="entry name" value="Phosphate_ABC_transporter"/>
</dbReference>
<gene>
    <name evidence="3" type="ORF">EVA_05450</name>
</gene>
<feature type="domain" description="PBP" evidence="2">
    <location>
        <begin position="35"/>
        <end position="275"/>
    </location>
</feature>
<dbReference type="SUPFAM" id="SSF53850">
    <property type="entry name" value="Periplasmic binding protein-like II"/>
    <property type="match status" value="1"/>
</dbReference>
<dbReference type="PANTHER" id="PTHR30570">
    <property type="entry name" value="PERIPLASMIC PHOSPHATE BINDING COMPONENT OF PHOSPHATE ABC TRANSPORTER"/>
    <property type="match status" value="1"/>
</dbReference>
<dbReference type="Gene3D" id="3.40.190.10">
    <property type="entry name" value="Periplasmic binding protein-like II"/>
    <property type="match status" value="2"/>
</dbReference>
<dbReference type="Pfam" id="PF12849">
    <property type="entry name" value="PBP_like_2"/>
    <property type="match status" value="1"/>
</dbReference>